<dbReference type="AlphaFoldDB" id="A0A6B2LPV6"/>
<dbReference type="InterPro" id="IPR001753">
    <property type="entry name" value="Enoyl-CoA_hydra/iso"/>
</dbReference>
<dbReference type="CDD" id="cd06558">
    <property type="entry name" value="crotonase-like"/>
    <property type="match status" value="1"/>
</dbReference>
<dbReference type="EMBL" id="GIBP01009918">
    <property type="protein sequence ID" value="NDV38887.1"/>
    <property type="molecule type" value="Transcribed_RNA"/>
</dbReference>
<organism evidence="1">
    <name type="scientific">Arcella intermedia</name>
    <dbReference type="NCBI Taxonomy" id="1963864"/>
    <lineage>
        <taxon>Eukaryota</taxon>
        <taxon>Amoebozoa</taxon>
        <taxon>Tubulinea</taxon>
        <taxon>Elardia</taxon>
        <taxon>Arcellinida</taxon>
        <taxon>Sphaerothecina</taxon>
        <taxon>Arcellidae</taxon>
        <taxon>Arcella</taxon>
    </lineage>
</organism>
<dbReference type="Gene3D" id="3.90.226.10">
    <property type="entry name" value="2-enoyl-CoA Hydratase, Chain A, domain 1"/>
    <property type="match status" value="1"/>
</dbReference>
<dbReference type="PANTHER" id="PTHR11941:SF45">
    <property type="entry name" value="ENOYL-COA DELTA ISOMERASE 1, MITOCHONDRIAL"/>
    <property type="match status" value="1"/>
</dbReference>
<accession>A0A6B2LPV6</accession>
<dbReference type="InterPro" id="IPR029045">
    <property type="entry name" value="ClpP/crotonase-like_dom_sf"/>
</dbReference>
<reference evidence="1" key="1">
    <citation type="journal article" date="2020" name="J. Eukaryot. Microbiol.">
        <title>De novo Sequencing, Assembly and Annotation of the Transcriptome for the Free-Living Testate Amoeba Arcella intermedia.</title>
        <authorList>
            <person name="Ribeiro G.M."/>
            <person name="Porfirio-Sousa A.L."/>
            <person name="Maurer-Alcala X.X."/>
            <person name="Katz L.A."/>
            <person name="Lahr D.J.G."/>
        </authorList>
    </citation>
    <scope>NUCLEOTIDE SEQUENCE</scope>
</reference>
<sequence length="142" mass="15685">MCCDYRIMTQEGSIGLNEVALGLPVPKLWIDLMTKTVGQGQSEKLLKFAKMLTPTEAKQVGLIDEVVATAEDLLPASEKVLSQLISFPAAGRMVVKSHFRSEFTEEWKAYVPEETQINWATLSSPNTVKSLASVLERLSSKL</sequence>
<dbReference type="Pfam" id="PF00378">
    <property type="entry name" value="ECH_1"/>
    <property type="match status" value="1"/>
</dbReference>
<protein>
    <submittedName>
        <fullName evidence="1">Uncharacterized protein</fullName>
    </submittedName>
</protein>
<dbReference type="GO" id="GO:0005739">
    <property type="term" value="C:mitochondrion"/>
    <property type="evidence" value="ECO:0007669"/>
    <property type="project" value="TreeGrafter"/>
</dbReference>
<evidence type="ECO:0000313" key="1">
    <source>
        <dbReference type="EMBL" id="NDV38887.1"/>
    </source>
</evidence>
<dbReference type="PANTHER" id="PTHR11941">
    <property type="entry name" value="ENOYL-COA HYDRATASE-RELATED"/>
    <property type="match status" value="1"/>
</dbReference>
<name>A0A6B2LPV6_9EUKA</name>
<dbReference type="GO" id="GO:0006635">
    <property type="term" value="P:fatty acid beta-oxidation"/>
    <property type="evidence" value="ECO:0007669"/>
    <property type="project" value="TreeGrafter"/>
</dbReference>
<proteinExistence type="predicted"/>
<dbReference type="SUPFAM" id="SSF52096">
    <property type="entry name" value="ClpP/crotonase"/>
    <property type="match status" value="1"/>
</dbReference>